<dbReference type="InterPro" id="IPR007867">
    <property type="entry name" value="GMC_OxRtase_C"/>
</dbReference>
<reference evidence="6" key="1">
    <citation type="journal article" date="2016" name="Insect Biochem. Mol. Biol.">
        <title>Multifaceted biological insights from a draft genome sequence of the tobacco hornworm moth, Manduca sexta.</title>
        <authorList>
            <person name="Kanost M.R."/>
            <person name="Arrese E.L."/>
            <person name="Cao X."/>
            <person name="Chen Y.R."/>
            <person name="Chellapilla S."/>
            <person name="Goldsmith M.R."/>
            <person name="Grosse-Wilde E."/>
            <person name="Heckel D.G."/>
            <person name="Herndon N."/>
            <person name="Jiang H."/>
            <person name="Papanicolaou A."/>
            <person name="Qu J."/>
            <person name="Soulages J.L."/>
            <person name="Vogel H."/>
            <person name="Walters J."/>
            <person name="Waterhouse R.M."/>
            <person name="Ahn S.J."/>
            <person name="Almeida F.C."/>
            <person name="An C."/>
            <person name="Aqrawi P."/>
            <person name="Bretschneider A."/>
            <person name="Bryant W.B."/>
            <person name="Bucks S."/>
            <person name="Chao H."/>
            <person name="Chevignon G."/>
            <person name="Christen J.M."/>
            <person name="Clarke D.F."/>
            <person name="Dittmer N.T."/>
            <person name="Ferguson L.C.F."/>
            <person name="Garavelou S."/>
            <person name="Gordon K.H.J."/>
            <person name="Gunaratna R.T."/>
            <person name="Han Y."/>
            <person name="Hauser F."/>
            <person name="He Y."/>
            <person name="Heidel-Fischer H."/>
            <person name="Hirsh A."/>
            <person name="Hu Y."/>
            <person name="Jiang H."/>
            <person name="Kalra D."/>
            <person name="Klinner C."/>
            <person name="Konig C."/>
            <person name="Kovar C."/>
            <person name="Kroll A.R."/>
            <person name="Kuwar S.S."/>
            <person name="Lee S.L."/>
            <person name="Lehman R."/>
            <person name="Li K."/>
            <person name="Li Z."/>
            <person name="Liang H."/>
            <person name="Lovelace S."/>
            <person name="Lu Z."/>
            <person name="Mansfield J.H."/>
            <person name="McCulloch K.J."/>
            <person name="Mathew T."/>
            <person name="Morton B."/>
            <person name="Muzny D.M."/>
            <person name="Neunemann D."/>
            <person name="Ongeri F."/>
            <person name="Pauchet Y."/>
            <person name="Pu L.L."/>
            <person name="Pyrousis I."/>
            <person name="Rao X.J."/>
            <person name="Redding A."/>
            <person name="Roesel C."/>
            <person name="Sanchez-Gracia A."/>
            <person name="Schaack S."/>
            <person name="Shukla A."/>
            <person name="Tetreau G."/>
            <person name="Wang Y."/>
            <person name="Xiong G.H."/>
            <person name="Traut W."/>
            <person name="Walsh T.K."/>
            <person name="Worley K.C."/>
            <person name="Wu D."/>
            <person name="Wu W."/>
            <person name="Wu Y.Q."/>
            <person name="Zhang X."/>
            <person name="Zou Z."/>
            <person name="Zucker H."/>
            <person name="Briscoe A.D."/>
            <person name="Burmester T."/>
            <person name="Clem R.J."/>
            <person name="Feyereisen R."/>
            <person name="Grimmelikhuijzen C.J.P."/>
            <person name="Hamodrakas S.J."/>
            <person name="Hansson B.S."/>
            <person name="Huguet E."/>
            <person name="Jermiin L.S."/>
            <person name="Lan Q."/>
            <person name="Lehman H.K."/>
            <person name="Lorenzen M."/>
            <person name="Merzendorfer H."/>
            <person name="Michalopoulos I."/>
            <person name="Morton D.B."/>
            <person name="Muthukrishnan S."/>
            <person name="Oakeshott J.G."/>
            <person name="Palmer W."/>
            <person name="Park Y."/>
            <person name="Passarelli A.L."/>
            <person name="Rozas J."/>
            <person name="Schwartz L.M."/>
            <person name="Smith W."/>
            <person name="Southgate A."/>
            <person name="Vilcinskas A."/>
            <person name="Vogt R."/>
            <person name="Wang P."/>
            <person name="Werren J."/>
            <person name="Yu X.Q."/>
            <person name="Zhou J.J."/>
            <person name="Brown S.J."/>
            <person name="Scherer S.E."/>
            <person name="Richards S."/>
            <person name="Blissard G.W."/>
        </authorList>
    </citation>
    <scope>NUCLEOTIDE SEQUENCE</scope>
</reference>
<keyword evidence="4" id="KW-1133">Transmembrane helix</keyword>
<reference evidence="6" key="2">
    <citation type="submission" date="2020-12" db="EMBL/GenBank/DDBJ databases">
        <authorList>
            <person name="Kanost M."/>
        </authorList>
    </citation>
    <scope>NUCLEOTIDE SEQUENCE</scope>
</reference>
<dbReference type="Pfam" id="PF00732">
    <property type="entry name" value="GMC_oxred_N"/>
    <property type="match status" value="1"/>
</dbReference>
<dbReference type="Proteomes" id="UP000791440">
    <property type="component" value="Unassembled WGS sequence"/>
</dbReference>
<dbReference type="Pfam" id="PF05199">
    <property type="entry name" value="GMC_oxred_C"/>
    <property type="match status" value="1"/>
</dbReference>
<feature type="domain" description="Glucose-methanol-choline oxidoreductase N-terminal" evidence="5">
    <location>
        <begin position="307"/>
        <end position="321"/>
    </location>
</feature>
<organism evidence="6 7">
    <name type="scientific">Manduca sexta</name>
    <name type="common">Tobacco hawkmoth</name>
    <name type="synonym">Tobacco hornworm</name>
    <dbReference type="NCBI Taxonomy" id="7130"/>
    <lineage>
        <taxon>Eukaryota</taxon>
        <taxon>Metazoa</taxon>
        <taxon>Ecdysozoa</taxon>
        <taxon>Arthropoda</taxon>
        <taxon>Hexapoda</taxon>
        <taxon>Insecta</taxon>
        <taxon>Pterygota</taxon>
        <taxon>Neoptera</taxon>
        <taxon>Endopterygota</taxon>
        <taxon>Lepidoptera</taxon>
        <taxon>Glossata</taxon>
        <taxon>Ditrysia</taxon>
        <taxon>Bombycoidea</taxon>
        <taxon>Sphingidae</taxon>
        <taxon>Sphinginae</taxon>
        <taxon>Sphingini</taxon>
        <taxon>Manduca</taxon>
    </lineage>
</organism>
<comment type="caution">
    <text evidence="6">The sequence shown here is derived from an EMBL/GenBank/DDBJ whole genome shotgun (WGS) entry which is preliminary data.</text>
</comment>
<dbReference type="PANTHER" id="PTHR11552:SF147">
    <property type="entry name" value="CHOLINE DEHYDROGENASE, MITOCHONDRIAL"/>
    <property type="match status" value="1"/>
</dbReference>
<accession>A0A921YWU8</accession>
<dbReference type="InterPro" id="IPR012132">
    <property type="entry name" value="GMC_OxRdtase"/>
</dbReference>
<keyword evidence="4" id="KW-0812">Transmembrane</keyword>
<dbReference type="GO" id="GO:0016614">
    <property type="term" value="F:oxidoreductase activity, acting on CH-OH group of donors"/>
    <property type="evidence" value="ECO:0007669"/>
    <property type="project" value="InterPro"/>
</dbReference>
<comment type="cofactor">
    <cofactor evidence="1">
        <name>FAD</name>
        <dbReference type="ChEBI" id="CHEBI:57692"/>
    </cofactor>
</comment>
<proteinExistence type="predicted"/>
<dbReference type="GO" id="GO:0050660">
    <property type="term" value="F:flavin adenine dinucleotide binding"/>
    <property type="evidence" value="ECO:0007669"/>
    <property type="project" value="InterPro"/>
</dbReference>
<name>A0A921YWU8_MANSE</name>
<keyword evidence="2" id="KW-0285">Flavoprotein</keyword>
<keyword evidence="3" id="KW-0274">FAD</keyword>
<keyword evidence="7" id="KW-1185">Reference proteome</keyword>
<dbReference type="AlphaFoldDB" id="A0A921YWU8"/>
<dbReference type="InterPro" id="IPR000172">
    <property type="entry name" value="GMC_OxRdtase_N"/>
</dbReference>
<gene>
    <name evidence="6" type="ORF">O3G_MSEX004763</name>
</gene>
<feature type="transmembrane region" description="Helical" evidence="4">
    <location>
        <begin position="41"/>
        <end position="62"/>
    </location>
</feature>
<evidence type="ECO:0000313" key="6">
    <source>
        <dbReference type="EMBL" id="KAG6447089.1"/>
    </source>
</evidence>
<evidence type="ECO:0000256" key="1">
    <source>
        <dbReference type="ARBA" id="ARBA00001974"/>
    </source>
</evidence>
<dbReference type="PANTHER" id="PTHR11552">
    <property type="entry name" value="GLUCOSE-METHANOL-CHOLINE GMC OXIDOREDUCTASE"/>
    <property type="match status" value="1"/>
</dbReference>
<protein>
    <recommendedName>
        <fullName evidence="5">Glucose-methanol-choline oxidoreductase N-terminal domain-containing protein</fullName>
    </recommendedName>
</protein>
<evidence type="ECO:0000256" key="4">
    <source>
        <dbReference type="SAM" id="Phobius"/>
    </source>
</evidence>
<dbReference type="EMBL" id="JH668341">
    <property type="protein sequence ID" value="KAG6447089.1"/>
    <property type="molecule type" value="Genomic_DNA"/>
</dbReference>
<sequence>MTAKLSLSKRIQNKNITSKYFFINNQNSKILNLFKMPSIHYIEFFIISLGLHIFTLFTYMAYYSDLINSNYFKDFQQEYDYIIVGAGTAGSVIAQQIATETNHSFIVLEAGGRSNSLFNMPVLGPFLHGSLYDWQFETLPQRDACLAMRDKKCKSPQGKIIGGSSALNNMIYVRGNISHYVNWFQQKYTKEYIKNKFKYLEEEILHLENVKYQSDLSDAILDAAKELGYHNNLGLDFNVGFSKAVVNQKNGKRWTSPEKSGFSTHILTNVLVNKIMFDRNKAVGISFLLSGKVNKILARKGIILSAGAYNTPKILQLSGIGPEQILKQFDIPLVKNLPVGKNLQDHVTTGLDLVQFDKPVSITAMDMVNPFHAFDYFFNGRGPLTSSGCENIGFLSSMNQTTPDLQFMVLSAGLASDRGTQLKKTVNINEITWNNYISKGLDKYVATILPVILHPKSKGEVYIQSTDPNIPPVIDPKYLYNKEDVNLLIRGLRLIKEFVETKAMRNIGAYLNENIFPGCENYDFFSNSYLECYVKHLTLTSFHPVGTCSMGLPTSENAVVDNSFKVLGVDGLYVVDASVLPTMPSGNINAAVAMMALVFFDTNIRLNSEIKTDIPFCFKKDRFYNDNSMLVCYK</sequence>
<keyword evidence="4" id="KW-0472">Membrane</keyword>
<evidence type="ECO:0000256" key="3">
    <source>
        <dbReference type="ARBA" id="ARBA00022827"/>
    </source>
</evidence>
<evidence type="ECO:0000313" key="7">
    <source>
        <dbReference type="Proteomes" id="UP000791440"/>
    </source>
</evidence>
<dbReference type="PIRSF" id="PIRSF000137">
    <property type="entry name" value="Alcohol_oxidase"/>
    <property type="match status" value="1"/>
</dbReference>
<evidence type="ECO:0000256" key="2">
    <source>
        <dbReference type="ARBA" id="ARBA00022630"/>
    </source>
</evidence>
<evidence type="ECO:0000259" key="5">
    <source>
        <dbReference type="PROSITE" id="PS00624"/>
    </source>
</evidence>
<dbReference type="PROSITE" id="PS00624">
    <property type="entry name" value="GMC_OXRED_2"/>
    <property type="match status" value="1"/>
</dbReference>